<organism evidence="1 2">
    <name type="scientific">Holothuria leucospilota</name>
    <name type="common">Black long sea cucumber</name>
    <name type="synonym">Mertensiothuria leucospilota</name>
    <dbReference type="NCBI Taxonomy" id="206669"/>
    <lineage>
        <taxon>Eukaryota</taxon>
        <taxon>Metazoa</taxon>
        <taxon>Echinodermata</taxon>
        <taxon>Eleutherozoa</taxon>
        <taxon>Echinozoa</taxon>
        <taxon>Holothuroidea</taxon>
        <taxon>Aspidochirotacea</taxon>
        <taxon>Aspidochirotida</taxon>
        <taxon>Holothuriidae</taxon>
        <taxon>Holothuria</taxon>
    </lineage>
</organism>
<dbReference type="Proteomes" id="UP001152320">
    <property type="component" value="Chromosome 16"/>
</dbReference>
<dbReference type="AlphaFoldDB" id="A0A9Q0YSC1"/>
<sequence>MEPGSYHSSLNDSITKIYRKANPQDVSNLNQEAKRIAKSLNLDNRIDQLAEHEAFISLKDHKENFANKPVCRQISPTKSDIVQISKHILDKVIKTIRTKTKVNLWKSTRDILQWYNSITDKPNHSFVVFEIVEFYPSITENLLLKALHYADQLHRITPEEINIILHARRTNVFSSNAQWRKKNNDSLFDIAMGSLDGAECCELVVCSLLSLLKPKYGNSLGLYTDDGLGAFNCPLRELENIKKDICKTFRENDLKITAEANKKNVNYLDVTLDLPTSSYRPVADPGGSPASGPPSNFPMCPFSKNMFFFHTSKKKKKKNETVSQVMTVLSNSEEILVIPIQYRSIHS</sequence>
<dbReference type="OrthoDB" id="5970526at2759"/>
<evidence type="ECO:0000313" key="1">
    <source>
        <dbReference type="EMBL" id="KAJ8026981.1"/>
    </source>
</evidence>
<keyword evidence="2" id="KW-1185">Reference proteome</keyword>
<reference evidence="1" key="1">
    <citation type="submission" date="2021-10" db="EMBL/GenBank/DDBJ databases">
        <title>Tropical sea cucumber genome reveals ecological adaptation and Cuvierian tubules defense mechanism.</title>
        <authorList>
            <person name="Chen T."/>
        </authorList>
    </citation>
    <scope>NUCLEOTIDE SEQUENCE</scope>
    <source>
        <strain evidence="1">Nanhai2018</strain>
        <tissue evidence="1">Muscle</tissue>
    </source>
</reference>
<gene>
    <name evidence="1" type="ORF">HOLleu_31977</name>
</gene>
<accession>A0A9Q0YSC1</accession>
<proteinExistence type="predicted"/>
<name>A0A9Q0YSC1_HOLLE</name>
<comment type="caution">
    <text evidence="1">The sequence shown here is derived from an EMBL/GenBank/DDBJ whole genome shotgun (WGS) entry which is preliminary data.</text>
</comment>
<protein>
    <submittedName>
        <fullName evidence="1">Uncharacterized protein</fullName>
    </submittedName>
</protein>
<dbReference type="EMBL" id="JAIZAY010000016">
    <property type="protein sequence ID" value="KAJ8026981.1"/>
    <property type="molecule type" value="Genomic_DNA"/>
</dbReference>
<evidence type="ECO:0000313" key="2">
    <source>
        <dbReference type="Proteomes" id="UP001152320"/>
    </source>
</evidence>